<dbReference type="PRINTS" id="PR01911">
    <property type="entry name" value="PFDSPHPHTASE"/>
</dbReference>
<evidence type="ECO:0000256" key="2">
    <source>
        <dbReference type="ARBA" id="ARBA00012527"/>
    </source>
</evidence>
<evidence type="ECO:0000256" key="8">
    <source>
        <dbReference type="ARBA" id="ARBA00047927"/>
    </source>
</evidence>
<dbReference type="InterPro" id="IPR020428">
    <property type="entry name" value="PFA-DSPs"/>
</dbReference>
<feature type="compositionally biased region" description="Polar residues" evidence="10">
    <location>
        <begin position="213"/>
        <end position="224"/>
    </location>
</feature>
<feature type="domain" description="Tyrosine-protein phosphatase" evidence="11">
    <location>
        <begin position="40"/>
        <end position="189"/>
    </location>
</feature>
<comment type="catalytic activity">
    <reaction evidence="6">
        <text>5-diphospho-1D-myo-inositol 1,2,3,4,6-pentakisphosphate + H2O = 1D-myo-inositol hexakisphosphate + phosphate + H(+)</text>
        <dbReference type="Rhea" id="RHEA:22384"/>
        <dbReference type="ChEBI" id="CHEBI:15377"/>
        <dbReference type="ChEBI" id="CHEBI:15378"/>
        <dbReference type="ChEBI" id="CHEBI:43474"/>
        <dbReference type="ChEBI" id="CHEBI:58130"/>
        <dbReference type="ChEBI" id="CHEBI:58628"/>
        <dbReference type="EC" id="3.6.1.52"/>
    </reaction>
    <physiologicalReaction direction="left-to-right" evidence="6">
        <dbReference type="Rhea" id="RHEA:22385"/>
    </physiologicalReaction>
</comment>
<dbReference type="PROSITE" id="PS50056">
    <property type="entry name" value="TYR_PHOSPHATASE_2"/>
    <property type="match status" value="1"/>
</dbReference>
<feature type="region of interest" description="Disordered" evidence="10">
    <location>
        <begin position="201"/>
        <end position="224"/>
    </location>
</feature>
<dbReference type="PROSITE" id="PS50054">
    <property type="entry name" value="TYR_PHOSPHATASE_DUAL"/>
    <property type="match status" value="1"/>
</dbReference>
<organism evidence="13 14">
    <name type="scientific">Aspergillus nanangensis</name>
    <dbReference type="NCBI Taxonomy" id="2582783"/>
    <lineage>
        <taxon>Eukaryota</taxon>
        <taxon>Fungi</taxon>
        <taxon>Dikarya</taxon>
        <taxon>Ascomycota</taxon>
        <taxon>Pezizomycotina</taxon>
        <taxon>Eurotiomycetes</taxon>
        <taxon>Eurotiomycetidae</taxon>
        <taxon>Eurotiales</taxon>
        <taxon>Aspergillaceae</taxon>
        <taxon>Aspergillus</taxon>
        <taxon>Aspergillus subgen. Circumdati</taxon>
    </lineage>
</organism>
<dbReference type="SUPFAM" id="SSF52799">
    <property type="entry name" value="(Phosphotyrosine protein) phosphatases II"/>
    <property type="match status" value="1"/>
</dbReference>
<dbReference type="PANTHER" id="PTHR31126">
    <property type="entry name" value="TYROSINE-PROTEIN PHOSPHATASE"/>
    <property type="match status" value="1"/>
</dbReference>
<protein>
    <recommendedName>
        <fullName evidence="2">diphosphoinositol-polyphosphate diphosphatase</fullName>
        <ecNumber evidence="2">3.6.1.52</ecNumber>
    </recommendedName>
</protein>
<comment type="catalytic activity">
    <reaction evidence="7">
        <text>3,5-bis(diphospho)-1D-myo-inositol 1,2,4,6-tetrakisphosphate + H2O = 3-diphospho-1D-myo-inositol 1,2,4,5,6-pentakisphosphate + phosphate + 2 H(+)</text>
        <dbReference type="Rhea" id="RHEA:56312"/>
        <dbReference type="ChEBI" id="CHEBI:15377"/>
        <dbReference type="ChEBI" id="CHEBI:15378"/>
        <dbReference type="ChEBI" id="CHEBI:43474"/>
        <dbReference type="ChEBI" id="CHEBI:140372"/>
        <dbReference type="ChEBI" id="CHEBI:140374"/>
        <dbReference type="EC" id="3.6.1.52"/>
    </reaction>
    <physiologicalReaction direction="left-to-right" evidence="7">
        <dbReference type="Rhea" id="RHEA:56313"/>
    </physiologicalReaction>
</comment>
<dbReference type="InterPro" id="IPR004861">
    <property type="entry name" value="Siw14-like"/>
</dbReference>
<dbReference type="PANTHER" id="PTHR31126:SF48">
    <property type="entry name" value="INOSITOL PHOSPHATASE SIW14"/>
    <property type="match status" value="1"/>
</dbReference>
<evidence type="ECO:0000256" key="4">
    <source>
        <dbReference type="ARBA" id="ARBA00022801"/>
    </source>
</evidence>
<comment type="similarity">
    <text evidence="5">Belongs to the protein-tyrosine phosphatase family. Atypical dual-specificity phosphatase Siw14-like subfamily.</text>
</comment>
<dbReference type="InterPro" id="IPR029021">
    <property type="entry name" value="Prot-tyrosine_phosphatase-like"/>
</dbReference>
<dbReference type="FunFam" id="3.90.190.10:FF:000035">
    <property type="entry name" value="Tyrosine phosphatase, putative"/>
    <property type="match status" value="1"/>
</dbReference>
<reference evidence="13" key="1">
    <citation type="journal article" date="2019" name="Beilstein J. Org. Chem.">
        <title>Nanangenines: drimane sesquiterpenoids as the dominant metabolite cohort of a novel Australian fungus, Aspergillus nanangensis.</title>
        <authorList>
            <person name="Lacey H.J."/>
            <person name="Gilchrist C.L.M."/>
            <person name="Crombie A."/>
            <person name="Kalaitzis J.A."/>
            <person name="Vuong D."/>
            <person name="Rutledge P.J."/>
            <person name="Turner P."/>
            <person name="Pitt J.I."/>
            <person name="Lacey E."/>
            <person name="Chooi Y.H."/>
            <person name="Piggott A.M."/>
        </authorList>
    </citation>
    <scope>NUCLEOTIDE SEQUENCE</scope>
    <source>
        <strain evidence="13">MST-FP2251</strain>
    </source>
</reference>
<evidence type="ECO:0000259" key="11">
    <source>
        <dbReference type="PROSITE" id="PS50054"/>
    </source>
</evidence>
<comment type="subcellular location">
    <subcellularLocation>
        <location evidence="1">Cytoplasm</location>
    </subcellularLocation>
</comment>
<dbReference type="AlphaFoldDB" id="A0AAD4CJX3"/>
<keyword evidence="3" id="KW-0963">Cytoplasm</keyword>
<comment type="catalytic activity">
    <reaction evidence="8">
        <text>1,5-bis(diphospho)-1D-myo-inositol 2,3,4,6-tetrakisphosphate + H2O = 1-diphospho-1D-myo-inositol 2,3,4,5,6-pentakisphosphate + phosphate + 2 H(+)</text>
        <dbReference type="Rhea" id="RHEA:79699"/>
        <dbReference type="ChEBI" id="CHEBI:15377"/>
        <dbReference type="ChEBI" id="CHEBI:15378"/>
        <dbReference type="ChEBI" id="CHEBI:43474"/>
        <dbReference type="ChEBI" id="CHEBI:74946"/>
        <dbReference type="ChEBI" id="CHEBI:77983"/>
        <dbReference type="EC" id="3.6.1.52"/>
    </reaction>
    <physiologicalReaction direction="left-to-right" evidence="8">
        <dbReference type="Rhea" id="RHEA:79700"/>
    </physiologicalReaction>
</comment>
<dbReference type="EMBL" id="VCAU01000055">
    <property type="protein sequence ID" value="KAF9887880.1"/>
    <property type="molecule type" value="Genomic_DNA"/>
</dbReference>
<evidence type="ECO:0000256" key="10">
    <source>
        <dbReference type="SAM" id="MobiDB-lite"/>
    </source>
</evidence>
<keyword evidence="14" id="KW-1185">Reference proteome</keyword>
<dbReference type="Proteomes" id="UP001194746">
    <property type="component" value="Unassembled WGS sequence"/>
</dbReference>
<proteinExistence type="inferred from homology"/>
<dbReference type="InterPro" id="IPR000387">
    <property type="entry name" value="Tyr_Pase_dom"/>
</dbReference>
<dbReference type="GO" id="GO:0016791">
    <property type="term" value="F:phosphatase activity"/>
    <property type="evidence" value="ECO:0007669"/>
    <property type="project" value="InterPro"/>
</dbReference>
<evidence type="ECO:0000256" key="5">
    <source>
        <dbReference type="ARBA" id="ARBA00044949"/>
    </source>
</evidence>
<evidence type="ECO:0000313" key="14">
    <source>
        <dbReference type="Proteomes" id="UP001194746"/>
    </source>
</evidence>
<dbReference type="GO" id="GO:0052840">
    <property type="term" value="F:inositol diphosphate tetrakisphosphate diphosphatase activity"/>
    <property type="evidence" value="ECO:0007669"/>
    <property type="project" value="TreeGrafter"/>
</dbReference>
<evidence type="ECO:0000313" key="13">
    <source>
        <dbReference type="EMBL" id="KAF9887880.1"/>
    </source>
</evidence>
<evidence type="ECO:0000256" key="3">
    <source>
        <dbReference type="ARBA" id="ARBA00022490"/>
    </source>
</evidence>
<reference evidence="13" key="2">
    <citation type="submission" date="2020-02" db="EMBL/GenBank/DDBJ databases">
        <authorList>
            <person name="Gilchrist C.L.M."/>
            <person name="Chooi Y.-H."/>
        </authorList>
    </citation>
    <scope>NUCLEOTIDE SEQUENCE</scope>
    <source>
        <strain evidence="13">MST-FP2251</strain>
    </source>
</reference>
<comment type="caution">
    <text evidence="13">The sequence shown here is derived from an EMBL/GenBank/DDBJ whole genome shotgun (WGS) entry which is preliminary data.</text>
</comment>
<dbReference type="GO" id="GO:0005737">
    <property type="term" value="C:cytoplasm"/>
    <property type="evidence" value="ECO:0007669"/>
    <property type="project" value="UniProtKB-SubCell"/>
</dbReference>
<dbReference type="InterPro" id="IPR016130">
    <property type="entry name" value="Tyr_Pase_AS"/>
</dbReference>
<comment type="catalytic activity">
    <reaction evidence="9">
        <text>6-diphospho-1D-myo-inositol pentakisphosphate + H2O = 1D-myo-inositol hexakisphosphate + phosphate + H(+)</text>
        <dbReference type="Rhea" id="RHEA:79703"/>
        <dbReference type="ChEBI" id="CHEBI:15377"/>
        <dbReference type="ChEBI" id="CHEBI:15378"/>
        <dbReference type="ChEBI" id="CHEBI:43474"/>
        <dbReference type="ChEBI" id="CHEBI:58130"/>
        <dbReference type="ChEBI" id="CHEBI:230534"/>
        <dbReference type="EC" id="3.6.1.52"/>
    </reaction>
    <physiologicalReaction direction="left-to-right" evidence="9">
        <dbReference type="Rhea" id="RHEA:79704"/>
    </physiologicalReaction>
</comment>
<accession>A0AAD4CJX3</accession>
<dbReference type="EC" id="3.6.1.52" evidence="2"/>
<dbReference type="PROSITE" id="PS00383">
    <property type="entry name" value="TYR_PHOSPHATASE_1"/>
    <property type="match status" value="1"/>
</dbReference>
<gene>
    <name evidence="13" type="primary">SIW14</name>
    <name evidence="13" type="ORF">FE257_009540</name>
</gene>
<evidence type="ECO:0000256" key="1">
    <source>
        <dbReference type="ARBA" id="ARBA00004496"/>
    </source>
</evidence>
<dbReference type="InterPro" id="IPR020422">
    <property type="entry name" value="TYR_PHOSPHATASE_DUAL_dom"/>
</dbReference>
<evidence type="ECO:0000259" key="12">
    <source>
        <dbReference type="PROSITE" id="PS50056"/>
    </source>
</evidence>
<name>A0AAD4CJX3_ASPNN</name>
<dbReference type="Pfam" id="PF03162">
    <property type="entry name" value="Y_phosphatase2"/>
    <property type="match status" value="1"/>
</dbReference>
<feature type="domain" description="Tyrosine specific protein phosphatases" evidence="12">
    <location>
        <begin position="114"/>
        <end position="144"/>
    </location>
</feature>
<evidence type="ECO:0000256" key="6">
    <source>
        <dbReference type="ARBA" id="ARBA00047342"/>
    </source>
</evidence>
<evidence type="ECO:0000256" key="7">
    <source>
        <dbReference type="ARBA" id="ARBA00047562"/>
    </source>
</evidence>
<keyword evidence="4" id="KW-0378">Hydrolase</keyword>
<sequence length="224" mass="25103">MTIPLLQQTPNRSHEEQTETDYIKASLVESERVQPGFPPNFGEVVKGVYRSSFPAAYNLRPLKHLGLKTIITLVDEPYTPSHTSFFAEHGIKSIRIPVQANKDPAIKTSPKTINDILEILLNKANHPILIHCNKGKHRTGCVVACFRKLQGWNLDDVTQEYHKYAWPKARPLDLQYIEQFDNTALGDLALASGVKSWRPTGKYTDLEPESHDQSSPGSLTNGSC</sequence>
<evidence type="ECO:0000256" key="9">
    <source>
        <dbReference type="ARBA" id="ARBA00048424"/>
    </source>
</evidence>
<dbReference type="Gene3D" id="3.90.190.10">
    <property type="entry name" value="Protein tyrosine phosphatase superfamily"/>
    <property type="match status" value="1"/>
</dbReference>